<feature type="compositionally biased region" description="Basic and acidic residues" evidence="1">
    <location>
        <begin position="416"/>
        <end position="426"/>
    </location>
</feature>
<feature type="domain" description="3'-5' exonuclease" evidence="2">
    <location>
        <begin position="154"/>
        <end position="230"/>
    </location>
</feature>
<dbReference type="GO" id="GO:1990923">
    <property type="term" value="C:PET complex"/>
    <property type="evidence" value="ECO:0007669"/>
    <property type="project" value="TreeGrafter"/>
</dbReference>
<dbReference type="GO" id="GO:0003676">
    <property type="term" value="F:nucleic acid binding"/>
    <property type="evidence" value="ECO:0007669"/>
    <property type="project" value="InterPro"/>
</dbReference>
<dbReference type="Proteomes" id="UP001044222">
    <property type="component" value="Unassembled WGS sequence"/>
</dbReference>
<dbReference type="AlphaFoldDB" id="A0A9D3N1H2"/>
<proteinExistence type="predicted"/>
<evidence type="ECO:0000259" key="2">
    <source>
        <dbReference type="Pfam" id="PF01612"/>
    </source>
</evidence>
<dbReference type="SUPFAM" id="SSF53098">
    <property type="entry name" value="Ribonuclease H-like"/>
    <property type="match status" value="1"/>
</dbReference>
<dbReference type="CDD" id="cd06148">
    <property type="entry name" value="Egl_like_exo"/>
    <property type="match status" value="1"/>
</dbReference>
<dbReference type="EMBL" id="JAFIRN010000001">
    <property type="protein sequence ID" value="KAG5857587.1"/>
    <property type="molecule type" value="Genomic_DNA"/>
</dbReference>
<feature type="region of interest" description="Disordered" evidence="1">
    <location>
        <begin position="74"/>
        <end position="94"/>
    </location>
</feature>
<dbReference type="InterPro" id="IPR036397">
    <property type="entry name" value="RNaseH_sf"/>
</dbReference>
<feature type="compositionally biased region" description="Pro residues" evidence="1">
    <location>
        <begin position="397"/>
        <end position="409"/>
    </location>
</feature>
<sequence length="536" mass="59163">MKDITMDDYQFLDSFKKKRIQLTLRNATYAGTVERINLNKSVLLGDVVDVKSGRKFAGMKLFFGHEILNVELPNAPKPVEGNKEDHNHSNEGQLPVAEFQPYRKSIKLDGDDDDGEYVDFVVIDEFFEKFGPAVMDIRKQRVVGIGADGVGVSQHERVCWLQIASKTRVYLFDILMLGARAFKNGLSMILESNHILKVTHDCRGIAGSLWTQYGVNLCNVFDTQVADVMLFHSETGGFLPDRVSTLQEVVGLHLKMSPSCLASLKIKSQLTKEDSEVWYVRPCPVSLLKVMALSVIHLQALRMVLLDELMSDYMGRVDAYLAASREKPMNTQDIGTSSGLELPAELRELESLRRGRRDWALARYPVAEDGLLTRPSSLPPERRAEEVRGHQRRAPVISPPSEPASPRRPAPVQQEAWRRLRSREGGAGRGRPRVRGGRHQAAGDYGGGVTGRGRQPQRGGRARRHRLPPRRKGPVSSDTAARLQGASWSGGAPAYGAGSRCLPEPTPFPTGSTGCRRGVGGSPTPGSGPANHWNHA</sequence>
<feature type="compositionally biased region" description="Basic and acidic residues" evidence="1">
    <location>
        <begin position="80"/>
        <end position="89"/>
    </location>
</feature>
<evidence type="ECO:0000313" key="3">
    <source>
        <dbReference type="EMBL" id="KAG5857587.1"/>
    </source>
</evidence>
<dbReference type="PANTHER" id="PTHR46628:SF1">
    <property type="entry name" value="PIRNA BIOGENESIS PROTEIN EXD1"/>
    <property type="match status" value="1"/>
</dbReference>
<feature type="region of interest" description="Disordered" evidence="1">
    <location>
        <begin position="371"/>
        <end position="536"/>
    </location>
</feature>
<dbReference type="GO" id="GO:0034587">
    <property type="term" value="P:piRNA processing"/>
    <property type="evidence" value="ECO:0007669"/>
    <property type="project" value="TreeGrafter"/>
</dbReference>
<dbReference type="InterPro" id="IPR002562">
    <property type="entry name" value="3'-5'_exonuclease_dom"/>
</dbReference>
<dbReference type="InterPro" id="IPR052144">
    <property type="entry name" value="piRNA_biogenesis_EXD1"/>
</dbReference>
<accession>A0A9D3N1H2</accession>
<feature type="compositionally biased region" description="Basic and acidic residues" evidence="1">
    <location>
        <begin position="380"/>
        <end position="389"/>
    </location>
</feature>
<organism evidence="3 4">
    <name type="scientific">Anguilla anguilla</name>
    <name type="common">European freshwater eel</name>
    <name type="synonym">Muraena anguilla</name>
    <dbReference type="NCBI Taxonomy" id="7936"/>
    <lineage>
        <taxon>Eukaryota</taxon>
        <taxon>Metazoa</taxon>
        <taxon>Chordata</taxon>
        <taxon>Craniata</taxon>
        <taxon>Vertebrata</taxon>
        <taxon>Euteleostomi</taxon>
        <taxon>Actinopterygii</taxon>
        <taxon>Neopterygii</taxon>
        <taxon>Teleostei</taxon>
        <taxon>Anguilliformes</taxon>
        <taxon>Anguillidae</taxon>
        <taxon>Anguilla</taxon>
    </lineage>
</organism>
<feature type="compositionally biased region" description="Basic residues" evidence="1">
    <location>
        <begin position="460"/>
        <end position="473"/>
    </location>
</feature>
<dbReference type="PANTHER" id="PTHR46628">
    <property type="entry name" value="PIRNA BIOGENESIS PROTEIN EXD1"/>
    <property type="match status" value="1"/>
</dbReference>
<evidence type="ECO:0000256" key="1">
    <source>
        <dbReference type="SAM" id="MobiDB-lite"/>
    </source>
</evidence>
<dbReference type="GO" id="GO:0008408">
    <property type="term" value="F:3'-5' exonuclease activity"/>
    <property type="evidence" value="ECO:0007669"/>
    <property type="project" value="InterPro"/>
</dbReference>
<reference evidence="3" key="1">
    <citation type="submission" date="2021-01" db="EMBL/GenBank/DDBJ databases">
        <title>A chromosome-scale assembly of European eel, Anguilla anguilla.</title>
        <authorList>
            <person name="Henkel C."/>
            <person name="Jong-Raadsen S.A."/>
            <person name="Dufour S."/>
            <person name="Weltzien F.-A."/>
            <person name="Palstra A.P."/>
            <person name="Pelster B."/>
            <person name="Spaink H.P."/>
            <person name="Van Den Thillart G.E."/>
            <person name="Jansen H."/>
            <person name="Zahm M."/>
            <person name="Klopp C."/>
            <person name="Cedric C."/>
            <person name="Louis A."/>
            <person name="Berthelot C."/>
            <person name="Parey E."/>
            <person name="Roest Crollius H."/>
            <person name="Montfort J."/>
            <person name="Robinson-Rechavi M."/>
            <person name="Bucao C."/>
            <person name="Bouchez O."/>
            <person name="Gislard M."/>
            <person name="Lluch J."/>
            <person name="Milhes M."/>
            <person name="Lampietro C."/>
            <person name="Lopez Roques C."/>
            <person name="Donnadieu C."/>
            <person name="Braasch I."/>
            <person name="Desvignes T."/>
            <person name="Postlethwait J."/>
            <person name="Bobe J."/>
            <person name="Guiguen Y."/>
            <person name="Dirks R."/>
        </authorList>
    </citation>
    <scope>NUCLEOTIDE SEQUENCE</scope>
    <source>
        <strain evidence="3">Tag_6206</strain>
        <tissue evidence="3">Liver</tissue>
    </source>
</reference>
<name>A0A9D3N1H2_ANGAN</name>
<dbReference type="Gene3D" id="3.30.420.10">
    <property type="entry name" value="Ribonuclease H-like superfamily/Ribonuclease H"/>
    <property type="match status" value="1"/>
</dbReference>
<dbReference type="Pfam" id="PF01612">
    <property type="entry name" value="DNA_pol_A_exo1"/>
    <property type="match status" value="1"/>
</dbReference>
<keyword evidence="4" id="KW-1185">Reference proteome</keyword>
<protein>
    <recommendedName>
        <fullName evidence="2">3'-5' exonuclease domain-containing protein</fullName>
    </recommendedName>
</protein>
<gene>
    <name evidence="3" type="ORF">ANANG_G00021030</name>
</gene>
<comment type="caution">
    <text evidence="3">The sequence shown here is derived from an EMBL/GenBank/DDBJ whole genome shotgun (WGS) entry which is preliminary data.</text>
</comment>
<evidence type="ECO:0000313" key="4">
    <source>
        <dbReference type="Proteomes" id="UP001044222"/>
    </source>
</evidence>
<dbReference type="InterPro" id="IPR012337">
    <property type="entry name" value="RNaseH-like_sf"/>
</dbReference>